<accession>A0ABQ0RI37</accession>
<organism evidence="2 3">
    <name type="scientific">Glutamicibacter nicotianae</name>
    <name type="common">Arthrobacter nicotianae</name>
    <dbReference type="NCBI Taxonomy" id="37929"/>
    <lineage>
        <taxon>Bacteria</taxon>
        <taxon>Bacillati</taxon>
        <taxon>Actinomycetota</taxon>
        <taxon>Actinomycetes</taxon>
        <taxon>Micrococcales</taxon>
        <taxon>Micrococcaceae</taxon>
        <taxon>Glutamicibacter</taxon>
    </lineage>
</organism>
<evidence type="ECO:0000256" key="1">
    <source>
        <dbReference type="SAM" id="Phobius"/>
    </source>
</evidence>
<reference evidence="2 3" key="1">
    <citation type="submission" date="2019-06" db="EMBL/GenBank/DDBJ databases">
        <title>Whole genome shotgun sequence of Glutamicibacter nicotianae NBRC 14234.</title>
        <authorList>
            <person name="Hosoyama A."/>
            <person name="Uohara A."/>
            <person name="Ohji S."/>
            <person name="Ichikawa N."/>
        </authorList>
    </citation>
    <scope>NUCLEOTIDE SEQUENCE [LARGE SCALE GENOMIC DNA]</scope>
    <source>
        <strain evidence="2 3">NBRC 14234</strain>
    </source>
</reference>
<keyword evidence="3" id="KW-1185">Reference proteome</keyword>
<keyword evidence="1" id="KW-0472">Membrane</keyword>
<keyword evidence="1" id="KW-1133">Transmembrane helix</keyword>
<name>A0ABQ0RI37_GLUNI</name>
<sequence>MDTITVASVLTQEVEDLSLGEVVQASVVLGLVVLAVLLAFGIKTYVHWRRQLKNAKRIGVAPPAGFTCPGSKGNQHRAPRLDVLSTLGDLRRPETLKRSFEDGK</sequence>
<dbReference type="Proteomes" id="UP000316242">
    <property type="component" value="Unassembled WGS sequence"/>
</dbReference>
<comment type="caution">
    <text evidence="2">The sequence shown here is derived from an EMBL/GenBank/DDBJ whole genome shotgun (WGS) entry which is preliminary data.</text>
</comment>
<dbReference type="RefSeq" id="WP_141356027.1">
    <property type="nucleotide sequence ID" value="NZ_BAAAWM010000001.1"/>
</dbReference>
<feature type="transmembrane region" description="Helical" evidence="1">
    <location>
        <begin position="22"/>
        <end position="46"/>
    </location>
</feature>
<proteinExistence type="predicted"/>
<gene>
    <name evidence="2" type="ORF">ANI01nite_06880</name>
</gene>
<evidence type="ECO:0000313" key="2">
    <source>
        <dbReference type="EMBL" id="GEC11485.1"/>
    </source>
</evidence>
<keyword evidence="1" id="KW-0812">Transmembrane</keyword>
<evidence type="ECO:0000313" key="3">
    <source>
        <dbReference type="Proteomes" id="UP000316242"/>
    </source>
</evidence>
<dbReference type="EMBL" id="BJNE01000002">
    <property type="protein sequence ID" value="GEC11485.1"/>
    <property type="molecule type" value="Genomic_DNA"/>
</dbReference>
<protein>
    <submittedName>
        <fullName evidence="2">Uncharacterized protein</fullName>
    </submittedName>
</protein>